<dbReference type="HOGENOM" id="CLU_2926700_0_0_1"/>
<proteinExistence type="predicted"/>
<reference evidence="2" key="2">
    <citation type="submission" date="2018-05" db="EMBL/GenBank/DDBJ databases">
        <title>OpunRS2 (Oryza punctata Reference Sequence Version 2).</title>
        <authorList>
            <person name="Zhang J."/>
            <person name="Kudrna D."/>
            <person name="Lee S."/>
            <person name="Talag J."/>
            <person name="Welchert J."/>
            <person name="Wing R.A."/>
        </authorList>
    </citation>
    <scope>NUCLEOTIDE SEQUENCE [LARGE SCALE GENOMIC DNA]</scope>
</reference>
<dbReference type="EnsemblPlants" id="OPUNC04G05430.1">
    <property type="protein sequence ID" value="OPUNC04G05430.1"/>
    <property type="gene ID" value="OPUNC04G05430"/>
</dbReference>
<feature type="region of interest" description="Disordered" evidence="1">
    <location>
        <begin position="1"/>
        <end position="21"/>
    </location>
</feature>
<dbReference type="Proteomes" id="UP000026962">
    <property type="component" value="Chromosome 4"/>
</dbReference>
<sequence length="61" mass="6857">MANLQGRTRPAKQSKGGRGSIRTCKKAALECEETKFEYYEPAAGDRITPKQNHKLLESQFS</sequence>
<dbReference type="Gramene" id="OPUNC04G05430.1">
    <property type="protein sequence ID" value="OPUNC04G05430.1"/>
    <property type="gene ID" value="OPUNC04G05430"/>
</dbReference>
<reference evidence="2" key="1">
    <citation type="submission" date="2015-04" db="UniProtKB">
        <authorList>
            <consortium name="EnsemblPlants"/>
        </authorList>
    </citation>
    <scope>IDENTIFICATION</scope>
</reference>
<keyword evidence="3" id="KW-1185">Reference proteome</keyword>
<evidence type="ECO:0000313" key="2">
    <source>
        <dbReference type="EnsemblPlants" id="OPUNC04G05430.1"/>
    </source>
</evidence>
<organism evidence="2">
    <name type="scientific">Oryza punctata</name>
    <name type="common">Red rice</name>
    <dbReference type="NCBI Taxonomy" id="4537"/>
    <lineage>
        <taxon>Eukaryota</taxon>
        <taxon>Viridiplantae</taxon>
        <taxon>Streptophyta</taxon>
        <taxon>Embryophyta</taxon>
        <taxon>Tracheophyta</taxon>
        <taxon>Spermatophyta</taxon>
        <taxon>Magnoliopsida</taxon>
        <taxon>Liliopsida</taxon>
        <taxon>Poales</taxon>
        <taxon>Poaceae</taxon>
        <taxon>BOP clade</taxon>
        <taxon>Oryzoideae</taxon>
        <taxon>Oryzeae</taxon>
        <taxon>Oryzinae</taxon>
        <taxon>Oryza</taxon>
    </lineage>
</organism>
<accession>A0A0E0KNR0</accession>
<protein>
    <submittedName>
        <fullName evidence="2">Uncharacterized protein</fullName>
    </submittedName>
</protein>
<dbReference type="AlphaFoldDB" id="A0A0E0KNR0"/>
<evidence type="ECO:0000313" key="3">
    <source>
        <dbReference type="Proteomes" id="UP000026962"/>
    </source>
</evidence>
<evidence type="ECO:0000256" key="1">
    <source>
        <dbReference type="SAM" id="MobiDB-lite"/>
    </source>
</evidence>
<name>A0A0E0KNR0_ORYPU</name>